<comment type="caution">
    <text evidence="5">The sequence shown here is derived from an EMBL/GenBank/DDBJ whole genome shotgun (WGS) entry which is preliminary data.</text>
</comment>
<evidence type="ECO:0000313" key="6">
    <source>
        <dbReference type="EMBL" id="CAK5280574.1"/>
    </source>
</evidence>
<evidence type="ECO:0000256" key="1">
    <source>
        <dbReference type="ARBA" id="ARBA00022593"/>
    </source>
</evidence>
<comment type="subcellular location">
    <subcellularLocation>
        <location evidence="4">Peroxisome membrane</location>
    </subcellularLocation>
</comment>
<evidence type="ECO:0000313" key="7">
    <source>
        <dbReference type="Proteomes" id="UP001295794"/>
    </source>
</evidence>
<dbReference type="InterPro" id="IPR008733">
    <property type="entry name" value="PEX11"/>
</dbReference>
<dbReference type="PANTHER" id="PTHR12652">
    <property type="entry name" value="PEROXISOMAL BIOGENESIS FACTOR 11"/>
    <property type="match status" value="1"/>
</dbReference>
<dbReference type="EMBL" id="CAVNYO010000077">
    <property type="protein sequence ID" value="CAK5264960.1"/>
    <property type="molecule type" value="Genomic_DNA"/>
</dbReference>
<reference evidence="5" key="1">
    <citation type="submission" date="2023-11" db="EMBL/GenBank/DDBJ databases">
        <authorList>
            <person name="De Vega J J."/>
            <person name="De Vega J J."/>
        </authorList>
    </citation>
    <scope>NUCLEOTIDE SEQUENCE</scope>
</reference>
<accession>A0AAD2GXL6</accession>
<protein>
    <recommendedName>
        <fullName evidence="8">Peroxisomal biogenesis factor 11</fullName>
    </recommendedName>
</protein>
<organism evidence="5 7">
    <name type="scientific">Mycena citricolor</name>
    <dbReference type="NCBI Taxonomy" id="2018698"/>
    <lineage>
        <taxon>Eukaryota</taxon>
        <taxon>Fungi</taxon>
        <taxon>Dikarya</taxon>
        <taxon>Basidiomycota</taxon>
        <taxon>Agaricomycotina</taxon>
        <taxon>Agaricomycetes</taxon>
        <taxon>Agaricomycetidae</taxon>
        <taxon>Agaricales</taxon>
        <taxon>Marasmiineae</taxon>
        <taxon>Mycenaceae</taxon>
        <taxon>Mycena</taxon>
    </lineage>
</organism>
<sequence>MASIASQLVLHPSVSRALKLGSTTLGRDKLYRAVQNFARAYSWVLALRGHKEDSARWNAMKSHLAIARKLLRLGKPMEHLQAALKATISADPPIEQILAVARQLAYFSYLAFDMLTWAHTIKFLSLESSAAAKILRVANRSWLAGILFGITHAAVKTARLSREAKLLKHQQFSEKDVGSKMDGQSRLQAISKTKDAVRHQFIMDALDVWTPATNLGWSSMNDGFVGTFAMISSLMALQKQWEAVGGTK</sequence>
<gene>
    <name evidence="6" type="ORF">MYCIT1_LOCUS31082</name>
    <name evidence="5" type="ORF">MYCIT1_LOCUS5572</name>
</gene>
<dbReference type="AlphaFoldDB" id="A0AAD2GXL6"/>
<keyword evidence="1" id="KW-0962">Peroxisome biogenesis</keyword>
<keyword evidence="2" id="KW-0472">Membrane</keyword>
<dbReference type="PANTHER" id="PTHR12652:SF50">
    <property type="entry name" value="PEROXIN 11"/>
    <property type="match status" value="1"/>
</dbReference>
<evidence type="ECO:0008006" key="8">
    <source>
        <dbReference type="Google" id="ProtNLM"/>
    </source>
</evidence>
<evidence type="ECO:0000256" key="3">
    <source>
        <dbReference type="ARBA" id="ARBA00023140"/>
    </source>
</evidence>
<dbReference type="Proteomes" id="UP001295794">
    <property type="component" value="Unassembled WGS sequence"/>
</dbReference>
<evidence type="ECO:0000313" key="5">
    <source>
        <dbReference type="EMBL" id="CAK5264960.1"/>
    </source>
</evidence>
<dbReference type="GO" id="GO:0005778">
    <property type="term" value="C:peroxisomal membrane"/>
    <property type="evidence" value="ECO:0007669"/>
    <property type="project" value="UniProtKB-SubCell"/>
</dbReference>
<keyword evidence="3" id="KW-0576">Peroxisome</keyword>
<proteinExistence type="predicted"/>
<evidence type="ECO:0000256" key="2">
    <source>
        <dbReference type="ARBA" id="ARBA00023136"/>
    </source>
</evidence>
<dbReference type="EMBL" id="CAVNYO010000440">
    <property type="protein sequence ID" value="CAK5280574.1"/>
    <property type="molecule type" value="Genomic_DNA"/>
</dbReference>
<name>A0AAD2GXL6_9AGAR</name>
<dbReference type="Pfam" id="PF05648">
    <property type="entry name" value="PEX11"/>
    <property type="match status" value="1"/>
</dbReference>
<evidence type="ECO:0000256" key="4">
    <source>
        <dbReference type="ARBA" id="ARBA00046271"/>
    </source>
</evidence>
<dbReference type="GO" id="GO:0016559">
    <property type="term" value="P:peroxisome fission"/>
    <property type="evidence" value="ECO:0007669"/>
    <property type="project" value="InterPro"/>
</dbReference>
<keyword evidence="7" id="KW-1185">Reference proteome</keyword>